<reference evidence="1 2" key="1">
    <citation type="journal article" date="2025" name="Microbiol. Resour. Announc.">
        <title>Draft genome sequences for Neonectria magnoliae and Neonectria punicea, canker pathogens of Liriodendron tulipifera and Acer saccharum in West Virginia.</title>
        <authorList>
            <person name="Petronek H.M."/>
            <person name="Kasson M.T."/>
            <person name="Metheny A.M."/>
            <person name="Stauder C.M."/>
            <person name="Lovett B."/>
            <person name="Lynch S.C."/>
            <person name="Garnas J.R."/>
            <person name="Kasson L.R."/>
            <person name="Stajich J.E."/>
        </authorList>
    </citation>
    <scope>NUCLEOTIDE SEQUENCE [LARGE SCALE GENOMIC DNA]</scope>
    <source>
        <strain evidence="1 2">NRRL 64653</strain>
    </source>
</reference>
<evidence type="ECO:0000313" key="2">
    <source>
        <dbReference type="Proteomes" id="UP001498476"/>
    </source>
</evidence>
<protein>
    <submittedName>
        <fullName evidence="1">Uncharacterized protein</fullName>
    </submittedName>
</protein>
<comment type="caution">
    <text evidence="1">The sequence shown here is derived from an EMBL/GenBank/DDBJ whole genome shotgun (WGS) entry which is preliminary data.</text>
</comment>
<sequence length="58" mass="6604">MPVKLVYHDGHYHTAQVTHEDTESGQKSHQGSLLQKTSEVWDQILYGIGSVYFKLCGR</sequence>
<accession>A0ABR1HNZ1</accession>
<organism evidence="1 2">
    <name type="scientific">Neonectria punicea</name>
    <dbReference type="NCBI Taxonomy" id="979145"/>
    <lineage>
        <taxon>Eukaryota</taxon>
        <taxon>Fungi</taxon>
        <taxon>Dikarya</taxon>
        <taxon>Ascomycota</taxon>
        <taxon>Pezizomycotina</taxon>
        <taxon>Sordariomycetes</taxon>
        <taxon>Hypocreomycetidae</taxon>
        <taxon>Hypocreales</taxon>
        <taxon>Nectriaceae</taxon>
        <taxon>Neonectria</taxon>
    </lineage>
</organism>
<dbReference type="Proteomes" id="UP001498476">
    <property type="component" value="Unassembled WGS sequence"/>
</dbReference>
<proteinExistence type="predicted"/>
<evidence type="ECO:0000313" key="1">
    <source>
        <dbReference type="EMBL" id="KAK7422537.1"/>
    </source>
</evidence>
<keyword evidence="2" id="KW-1185">Reference proteome</keyword>
<name>A0ABR1HNZ1_9HYPO</name>
<gene>
    <name evidence="1" type="ORF">QQX98_001559</name>
</gene>
<dbReference type="EMBL" id="JAZAVJ010000015">
    <property type="protein sequence ID" value="KAK7422537.1"/>
    <property type="molecule type" value="Genomic_DNA"/>
</dbReference>